<name>A0A9W5UV99_9ACTN</name>
<gene>
    <name evidence="1" type="ORF">Vse01_43340</name>
</gene>
<proteinExistence type="predicted"/>
<dbReference type="Proteomes" id="UP000607311">
    <property type="component" value="Unassembled WGS sequence"/>
</dbReference>
<dbReference type="EMBL" id="BOPD01000027">
    <property type="protein sequence ID" value="GIJ35186.1"/>
    <property type="molecule type" value="Genomic_DNA"/>
</dbReference>
<organism evidence="1 2">
    <name type="scientific">Micromonospora sediminimaris</name>
    <dbReference type="NCBI Taxonomy" id="547162"/>
    <lineage>
        <taxon>Bacteria</taxon>
        <taxon>Bacillati</taxon>
        <taxon>Actinomycetota</taxon>
        <taxon>Actinomycetes</taxon>
        <taxon>Micromonosporales</taxon>
        <taxon>Micromonosporaceae</taxon>
        <taxon>Micromonospora</taxon>
    </lineage>
</organism>
<reference evidence="1" key="1">
    <citation type="submission" date="2021-01" db="EMBL/GenBank/DDBJ databases">
        <title>Whole genome shotgun sequence of Verrucosispora sediminis NBRC 107745.</title>
        <authorList>
            <person name="Komaki H."/>
            <person name="Tamura T."/>
        </authorList>
    </citation>
    <scope>NUCLEOTIDE SEQUENCE</scope>
    <source>
        <strain evidence="1">NBRC 107745</strain>
    </source>
</reference>
<evidence type="ECO:0000313" key="2">
    <source>
        <dbReference type="Proteomes" id="UP000607311"/>
    </source>
</evidence>
<accession>A0A9W5UV99</accession>
<keyword evidence="2" id="KW-1185">Reference proteome</keyword>
<protein>
    <submittedName>
        <fullName evidence="1">Uncharacterized protein</fullName>
    </submittedName>
</protein>
<dbReference type="AlphaFoldDB" id="A0A9W5UV99"/>
<comment type="caution">
    <text evidence="1">The sequence shown here is derived from an EMBL/GenBank/DDBJ whole genome shotgun (WGS) entry which is preliminary data.</text>
</comment>
<evidence type="ECO:0000313" key="1">
    <source>
        <dbReference type="EMBL" id="GIJ35186.1"/>
    </source>
</evidence>
<sequence>MRTAATVTTMARIPRWTIILAVAVVASAAGTAVLGSVLTAGPDRPDRAEVIAALRRDPRTADVPDPAAECVADWYLTYAPDDQLAALLDGADGVDATTEVNLSPQAQTAILECLKEAT</sequence>